<dbReference type="AlphaFoldDB" id="A0A2U2N5H1"/>
<dbReference type="Gene3D" id="1.20.120.910">
    <property type="entry name" value="DksA, coiled-coil domain"/>
    <property type="match status" value="1"/>
</dbReference>
<evidence type="ECO:0000313" key="6">
    <source>
        <dbReference type="EMBL" id="PWG64307.1"/>
    </source>
</evidence>
<evidence type="ECO:0000256" key="1">
    <source>
        <dbReference type="ARBA" id="ARBA00022723"/>
    </source>
</evidence>
<keyword evidence="2" id="KW-0863">Zinc-finger</keyword>
<dbReference type="GO" id="GO:0008270">
    <property type="term" value="F:zinc ion binding"/>
    <property type="evidence" value="ECO:0007669"/>
    <property type="project" value="UniProtKB-KW"/>
</dbReference>
<gene>
    <name evidence="6" type="ORF">DEM34_05335</name>
</gene>
<dbReference type="OrthoDB" id="6064855at2"/>
<dbReference type="PANTHER" id="PTHR33823">
    <property type="entry name" value="RNA POLYMERASE-BINDING TRANSCRIPTION FACTOR DKSA-RELATED"/>
    <property type="match status" value="1"/>
</dbReference>
<dbReference type="InterPro" id="IPR000962">
    <property type="entry name" value="Znf_DskA_TraR"/>
</dbReference>
<comment type="caution">
    <text evidence="6">The sequence shown here is derived from an EMBL/GenBank/DDBJ whole genome shotgun (WGS) entry which is preliminary data.</text>
</comment>
<evidence type="ECO:0000259" key="5">
    <source>
        <dbReference type="Pfam" id="PF01258"/>
    </source>
</evidence>
<evidence type="ECO:0000313" key="7">
    <source>
        <dbReference type="Proteomes" id="UP000245474"/>
    </source>
</evidence>
<organism evidence="6 7">
    <name type="scientific">Sediminicurvatus halobius</name>
    <dbReference type="NCBI Taxonomy" id="2182432"/>
    <lineage>
        <taxon>Bacteria</taxon>
        <taxon>Pseudomonadati</taxon>
        <taxon>Pseudomonadota</taxon>
        <taxon>Gammaproteobacteria</taxon>
        <taxon>Chromatiales</taxon>
        <taxon>Ectothiorhodospiraceae</taxon>
        <taxon>Sediminicurvatus</taxon>
    </lineage>
</organism>
<keyword evidence="7" id="KW-1185">Reference proteome</keyword>
<feature type="domain" description="Zinc finger DksA/TraR C4-type" evidence="5">
    <location>
        <begin position="81"/>
        <end position="112"/>
    </location>
</feature>
<feature type="zinc finger region" description="dksA C4-type" evidence="4">
    <location>
        <begin position="86"/>
        <end position="110"/>
    </location>
</feature>
<dbReference type="Pfam" id="PF01258">
    <property type="entry name" value="zf-dskA_traR"/>
    <property type="match status" value="1"/>
</dbReference>
<dbReference type="PROSITE" id="PS51128">
    <property type="entry name" value="ZF_DKSA_2"/>
    <property type="match status" value="1"/>
</dbReference>
<protein>
    <submittedName>
        <fullName evidence="6">Molecular chaperone DnaK</fullName>
    </submittedName>
</protein>
<dbReference type="SUPFAM" id="SSF57716">
    <property type="entry name" value="Glucocorticoid receptor-like (DNA-binding domain)"/>
    <property type="match status" value="1"/>
</dbReference>
<keyword evidence="1" id="KW-0479">Metal-binding</keyword>
<evidence type="ECO:0000256" key="3">
    <source>
        <dbReference type="ARBA" id="ARBA00022833"/>
    </source>
</evidence>
<keyword evidence="3" id="KW-0862">Zinc</keyword>
<sequence length="118" mass="12863">MREDIDPEALRAALLRRRETLAAGSDGRAEAAATVELDQQRTGRLTRMDALQSQAMAQATRQRAERELLRIDSALRRLDAGDFGDCLRCAEPIAPGRLQADPAATLCIDCAEQSGGQR</sequence>
<name>A0A2U2N5H1_9GAMM</name>
<evidence type="ECO:0000256" key="2">
    <source>
        <dbReference type="ARBA" id="ARBA00022771"/>
    </source>
</evidence>
<proteinExistence type="predicted"/>
<dbReference type="EMBL" id="QFFI01000006">
    <property type="protein sequence ID" value="PWG64307.1"/>
    <property type="molecule type" value="Genomic_DNA"/>
</dbReference>
<reference evidence="6 7" key="1">
    <citation type="submission" date="2018-05" db="EMBL/GenBank/DDBJ databases">
        <title>Spiribacter halobius sp. nov., a moderately halophilic bacterium isolated from marine solar saltern.</title>
        <authorList>
            <person name="Zheng W.-S."/>
            <person name="Lu D.-C."/>
            <person name="Du Z.-J."/>
        </authorList>
    </citation>
    <scope>NUCLEOTIDE SEQUENCE [LARGE SCALE GENOMIC DNA]</scope>
    <source>
        <strain evidence="6 7">E85</strain>
    </source>
</reference>
<evidence type="ECO:0000256" key="4">
    <source>
        <dbReference type="PROSITE-ProRule" id="PRU00510"/>
    </source>
</evidence>
<dbReference type="Proteomes" id="UP000245474">
    <property type="component" value="Unassembled WGS sequence"/>
</dbReference>
<dbReference type="RefSeq" id="WP_109677012.1">
    <property type="nucleotide sequence ID" value="NZ_CP086615.1"/>
</dbReference>
<accession>A0A2U2N5H1</accession>